<feature type="transmembrane region" description="Helical" evidence="1">
    <location>
        <begin position="32"/>
        <end position="52"/>
    </location>
</feature>
<gene>
    <name evidence="2" type="ORF">SAMN05421858_4767</name>
</gene>
<sequence length="68" mass="7769">MILVEEPYRISQSCALMTLFLAGLIFAVRATYMGTGFAVVTGFLLLVSFVQYRKHGQHRTNSKRMERL</sequence>
<accession>A0A1N7F3G5</accession>
<reference evidence="3" key="1">
    <citation type="submission" date="2017-01" db="EMBL/GenBank/DDBJ databases">
        <authorList>
            <person name="Varghese N."/>
            <person name="Submissions S."/>
        </authorList>
    </citation>
    <scope>NUCLEOTIDE SEQUENCE [LARGE SCALE GENOMIC DNA]</scope>
    <source>
        <strain evidence="3">CGMCC 1.7737</strain>
    </source>
</reference>
<organism evidence="2 3">
    <name type="scientific">Haladaptatus litoreus</name>
    <dbReference type="NCBI Taxonomy" id="553468"/>
    <lineage>
        <taxon>Archaea</taxon>
        <taxon>Methanobacteriati</taxon>
        <taxon>Methanobacteriota</taxon>
        <taxon>Stenosarchaea group</taxon>
        <taxon>Halobacteria</taxon>
        <taxon>Halobacteriales</taxon>
        <taxon>Haladaptataceae</taxon>
        <taxon>Haladaptatus</taxon>
    </lineage>
</organism>
<keyword evidence="1" id="KW-0472">Membrane</keyword>
<keyword evidence="3" id="KW-1185">Reference proteome</keyword>
<dbReference type="EMBL" id="FTNO01000007">
    <property type="protein sequence ID" value="SIR94836.1"/>
    <property type="molecule type" value="Genomic_DNA"/>
</dbReference>
<dbReference type="AlphaFoldDB" id="A0A1N7F3G5"/>
<proteinExistence type="predicted"/>
<dbReference type="Proteomes" id="UP000186914">
    <property type="component" value="Unassembled WGS sequence"/>
</dbReference>
<keyword evidence="1" id="KW-0812">Transmembrane</keyword>
<keyword evidence="1" id="KW-1133">Transmembrane helix</keyword>
<evidence type="ECO:0000313" key="2">
    <source>
        <dbReference type="EMBL" id="SIR94836.1"/>
    </source>
</evidence>
<protein>
    <submittedName>
        <fullName evidence="2">Uncharacterized protein</fullName>
    </submittedName>
</protein>
<name>A0A1N7F3G5_9EURY</name>
<evidence type="ECO:0000256" key="1">
    <source>
        <dbReference type="SAM" id="Phobius"/>
    </source>
</evidence>
<evidence type="ECO:0000313" key="3">
    <source>
        <dbReference type="Proteomes" id="UP000186914"/>
    </source>
</evidence>